<dbReference type="SUPFAM" id="SSF53335">
    <property type="entry name" value="S-adenosyl-L-methionine-dependent methyltransferases"/>
    <property type="match status" value="1"/>
</dbReference>
<name>A0A2T4UL08_9ACTN</name>
<dbReference type="EMBL" id="PYYB01000001">
    <property type="protein sequence ID" value="PTL59923.1"/>
    <property type="molecule type" value="Genomic_DNA"/>
</dbReference>
<comment type="caution">
    <text evidence="2">The sequence shown here is derived from an EMBL/GenBank/DDBJ whole genome shotgun (WGS) entry which is preliminary data.</text>
</comment>
<dbReference type="InterPro" id="IPR029063">
    <property type="entry name" value="SAM-dependent_MTases_sf"/>
</dbReference>
<evidence type="ECO:0000256" key="1">
    <source>
        <dbReference type="ARBA" id="ARBA00022679"/>
    </source>
</evidence>
<reference evidence="2 3" key="1">
    <citation type="submission" date="2018-03" db="EMBL/GenBank/DDBJ databases">
        <title>Aquarubrobacter algicola gen. nov., sp. nov., a novel actinobacterium isolated from shallow eutrophic lake during the end of cyanobacterial harmful algal blooms.</title>
        <authorList>
            <person name="Chun S.J."/>
        </authorList>
    </citation>
    <scope>NUCLEOTIDE SEQUENCE [LARGE SCALE GENOMIC DNA]</scope>
    <source>
        <strain evidence="2 3">Seoho-28</strain>
    </source>
</reference>
<dbReference type="AlphaFoldDB" id="A0A2T4UL08"/>
<keyword evidence="3" id="KW-1185">Reference proteome</keyword>
<dbReference type="Gene3D" id="3.40.50.150">
    <property type="entry name" value="Vaccinia Virus protein VP39"/>
    <property type="match status" value="1"/>
</dbReference>
<dbReference type="Proteomes" id="UP000240739">
    <property type="component" value="Unassembled WGS sequence"/>
</dbReference>
<evidence type="ECO:0000313" key="3">
    <source>
        <dbReference type="Proteomes" id="UP000240739"/>
    </source>
</evidence>
<dbReference type="GO" id="GO:0016740">
    <property type="term" value="F:transferase activity"/>
    <property type="evidence" value="ECO:0007669"/>
    <property type="project" value="UniProtKB-KW"/>
</dbReference>
<dbReference type="PANTHER" id="PTHR43861">
    <property type="entry name" value="TRANS-ACONITATE 2-METHYLTRANSFERASE-RELATED"/>
    <property type="match status" value="1"/>
</dbReference>
<dbReference type="CDD" id="cd02440">
    <property type="entry name" value="AdoMet_MTases"/>
    <property type="match status" value="1"/>
</dbReference>
<evidence type="ECO:0008006" key="4">
    <source>
        <dbReference type="Google" id="ProtNLM"/>
    </source>
</evidence>
<protein>
    <recommendedName>
        <fullName evidence="4">Class I SAM-dependent methyltransferase</fullName>
    </recommendedName>
</protein>
<evidence type="ECO:0000313" key="2">
    <source>
        <dbReference type="EMBL" id="PTL59923.1"/>
    </source>
</evidence>
<keyword evidence="1" id="KW-0808">Transferase</keyword>
<sequence>MSGDTRRIVWRTGARWRRGPACGDRRRARAHYRPRPVTTEATADPTACAWCGVGFPIGARRVPGGLRCEACGVVTTAPWPTDDELDAAYAGFYRPESGRFSGPLDRLLALSRGRLATHLDAVAPVGPVLDVGAGDGTLVRAIRRTGRDAIGLERARPDMRDAAPSDLEAEDTRYAAVVFWHVLEHLRDPADQLAAAARLLRPGGILVVAVPNAASLQARLFGHDWLALDLPRHLTHLHPRALETRAHELSLTVLRRSQLRGGQVLFGWIHGLTRRLTGLDLYDAIRRAEAQQTPHTGPRRALTLLAGTALAPLALLGVAVEVATRRSGTIYLELQR</sequence>
<proteinExistence type="predicted"/>
<gene>
    <name evidence="2" type="ORF">C7Y72_09830</name>
</gene>
<dbReference type="Pfam" id="PF13489">
    <property type="entry name" value="Methyltransf_23"/>
    <property type="match status" value="1"/>
</dbReference>
<accession>A0A2T4UL08</accession>
<organism evidence="2 3">
    <name type="scientific">Paraconexibacter algicola</name>
    <dbReference type="NCBI Taxonomy" id="2133960"/>
    <lineage>
        <taxon>Bacteria</taxon>
        <taxon>Bacillati</taxon>
        <taxon>Actinomycetota</taxon>
        <taxon>Thermoleophilia</taxon>
        <taxon>Solirubrobacterales</taxon>
        <taxon>Paraconexibacteraceae</taxon>
        <taxon>Paraconexibacter</taxon>
    </lineage>
</organism>
<dbReference type="PANTHER" id="PTHR43861:SF3">
    <property type="entry name" value="PUTATIVE (AFU_ORTHOLOGUE AFUA_2G14390)-RELATED"/>
    <property type="match status" value="1"/>
</dbReference>